<dbReference type="EMBL" id="JAVDRP010000006">
    <property type="protein sequence ID" value="MDR6410087.1"/>
    <property type="molecule type" value="Genomic_DNA"/>
</dbReference>
<evidence type="ECO:0000313" key="4">
    <source>
        <dbReference type="Proteomes" id="UP000184395"/>
    </source>
</evidence>
<evidence type="ECO:0000259" key="1">
    <source>
        <dbReference type="Pfam" id="PF07007"/>
    </source>
</evidence>
<keyword evidence="5" id="KW-1185">Reference proteome</keyword>
<dbReference type="PANTHER" id="PTHR39176:SF1">
    <property type="entry name" value="PERIPLASMIC PROTEIN"/>
    <property type="match status" value="1"/>
</dbReference>
<dbReference type="STRING" id="169427.SAMN05192548_1016143"/>
<dbReference type="KEGG" id="pts:CUJ90_23280"/>
<proteinExistence type="predicted"/>
<accession>A0A1M6QTN8</accession>
<evidence type="ECO:0000313" key="5">
    <source>
        <dbReference type="Proteomes" id="UP001264340"/>
    </source>
</evidence>
<dbReference type="Gene3D" id="1.20.1270.180">
    <property type="match status" value="1"/>
</dbReference>
<dbReference type="AlphaFoldDB" id="A0A1M6QTN8"/>
<evidence type="ECO:0000313" key="2">
    <source>
        <dbReference type="EMBL" id="MDR6410087.1"/>
    </source>
</evidence>
<dbReference type="InterPro" id="IPR009739">
    <property type="entry name" value="LprI-like_N"/>
</dbReference>
<name>A0A1M6QTN8_9BURK</name>
<dbReference type="EMBL" id="FRAB01000016">
    <property type="protein sequence ID" value="SHK23480.1"/>
    <property type="molecule type" value="Genomic_DNA"/>
</dbReference>
<dbReference type="RefSeq" id="WP_073429721.1">
    <property type="nucleotide sequence ID" value="NZ_CP024942.1"/>
</dbReference>
<feature type="domain" description="Lysozyme inhibitor LprI-like N-terminal" evidence="1">
    <location>
        <begin position="25"/>
        <end position="113"/>
    </location>
</feature>
<evidence type="ECO:0000313" key="3">
    <source>
        <dbReference type="EMBL" id="SHK23480.1"/>
    </source>
</evidence>
<reference evidence="3 4" key="1">
    <citation type="submission" date="2016-11" db="EMBL/GenBank/DDBJ databases">
        <authorList>
            <person name="Jaros S."/>
            <person name="Januszkiewicz K."/>
            <person name="Wedrychowicz H."/>
        </authorList>
    </citation>
    <scope>NUCLEOTIDE SEQUENCE [LARGE SCALE GENOMIC DNA]</scope>
    <source>
        <strain evidence="3 4">LMG 20594</strain>
    </source>
</reference>
<organism evidence="3 4">
    <name type="scientific">Paraburkholderia terricola</name>
    <dbReference type="NCBI Taxonomy" id="169427"/>
    <lineage>
        <taxon>Bacteria</taxon>
        <taxon>Pseudomonadati</taxon>
        <taxon>Pseudomonadota</taxon>
        <taxon>Betaproteobacteria</taxon>
        <taxon>Burkholderiales</taxon>
        <taxon>Burkholderiaceae</taxon>
        <taxon>Paraburkholderia</taxon>
    </lineage>
</organism>
<dbReference type="Proteomes" id="UP001264340">
    <property type="component" value="Unassembled WGS sequence"/>
</dbReference>
<dbReference type="Pfam" id="PF07007">
    <property type="entry name" value="LprI"/>
    <property type="match status" value="1"/>
</dbReference>
<gene>
    <name evidence="2" type="ORF">J2804_003509</name>
    <name evidence="3" type="ORF">SAMN05192548_1016143</name>
</gene>
<dbReference type="PANTHER" id="PTHR39176">
    <property type="entry name" value="PERIPLASMIC PROTEIN-RELATED"/>
    <property type="match status" value="1"/>
</dbReference>
<protein>
    <submittedName>
        <fullName evidence="3">Uncharacterized conserved protein YecT, DUF1311 family</fullName>
    </submittedName>
    <submittedName>
        <fullName evidence="2">Uncharacterized protein YecT (DUF1311 family)</fullName>
    </submittedName>
</protein>
<dbReference type="GeneID" id="301981053"/>
<sequence length="131" mass="14471">MKRVSILAVTSLWLCGNAYAEKIDCKKASDQNSLNRCADLSYQAADKKLNETYGKLLAKVSPQGKPRLQKAERAWVAYRDAQCDFLSSSAGPYSAQPMIHSSCLSRLTQAQTRLLDEQLHCEEGDVGCGQQ</sequence>
<dbReference type="Proteomes" id="UP000184395">
    <property type="component" value="Unassembled WGS sequence"/>
</dbReference>
<reference evidence="2 5" key="2">
    <citation type="submission" date="2023-07" db="EMBL/GenBank/DDBJ databases">
        <title>Sorghum-associated microbial communities from plants grown in Nebraska, USA.</title>
        <authorList>
            <person name="Schachtman D."/>
        </authorList>
    </citation>
    <scope>NUCLEOTIDE SEQUENCE [LARGE SCALE GENOMIC DNA]</scope>
    <source>
        <strain evidence="2 5">DS1316</strain>
    </source>
</reference>